<dbReference type="RefSeq" id="WP_085558551.1">
    <property type="nucleotide sequence ID" value="NZ_FOAH01000025.1"/>
</dbReference>
<dbReference type="NCBIfam" id="NF004760">
    <property type="entry name" value="PRK06091.1"/>
    <property type="match status" value="1"/>
</dbReference>
<reference evidence="3 4" key="1">
    <citation type="submission" date="2017-04" db="EMBL/GenBank/DDBJ databases">
        <authorList>
            <person name="Afonso C.L."/>
            <person name="Miller P.J."/>
            <person name="Scott M.A."/>
            <person name="Spackman E."/>
            <person name="Goraichik I."/>
            <person name="Dimitrov K.M."/>
            <person name="Suarez D.L."/>
            <person name="Swayne D.E."/>
        </authorList>
    </citation>
    <scope>NUCLEOTIDE SEQUENCE [LARGE SCALE GENOMIC DNA]</scope>
    <source>
        <strain evidence="3 4">LMG26642</strain>
    </source>
</reference>
<dbReference type="EMBL" id="FXBJ01000002">
    <property type="protein sequence ID" value="SMH26526.1"/>
    <property type="molecule type" value="Genomic_DNA"/>
</dbReference>
<dbReference type="InterPro" id="IPR005811">
    <property type="entry name" value="SUCC_ACL_C"/>
</dbReference>
<feature type="domain" description="CoA-binding" evidence="2">
    <location>
        <begin position="191"/>
        <end position="283"/>
    </location>
</feature>
<evidence type="ECO:0000259" key="1">
    <source>
        <dbReference type="Pfam" id="PF00549"/>
    </source>
</evidence>
<accession>A0A1X7MR61</accession>
<dbReference type="Gene3D" id="3.40.50.720">
    <property type="entry name" value="NAD(P)-binding Rossmann-like Domain"/>
    <property type="match status" value="1"/>
</dbReference>
<dbReference type="GO" id="GO:0004775">
    <property type="term" value="F:succinate-CoA ligase (ADP-forming) activity"/>
    <property type="evidence" value="ECO:0007669"/>
    <property type="project" value="TreeGrafter"/>
</dbReference>
<evidence type="ECO:0000259" key="2">
    <source>
        <dbReference type="Pfam" id="PF02629"/>
    </source>
</evidence>
<dbReference type="InterPro" id="IPR016102">
    <property type="entry name" value="Succinyl-CoA_synth-like"/>
</dbReference>
<dbReference type="Pfam" id="PF02629">
    <property type="entry name" value="CoA_binding"/>
    <property type="match status" value="1"/>
</dbReference>
<dbReference type="OrthoDB" id="6193532at2"/>
<name>A0A1X7MR61_9LACT</name>
<dbReference type="GO" id="GO:0006099">
    <property type="term" value="P:tricarboxylic acid cycle"/>
    <property type="evidence" value="ECO:0007669"/>
    <property type="project" value="TreeGrafter"/>
</dbReference>
<protein>
    <submittedName>
        <fullName evidence="3">Succinyl-CoA synthetase, alpha subunit</fullName>
    </submittedName>
</protein>
<dbReference type="Proteomes" id="UP000193435">
    <property type="component" value="Unassembled WGS sequence"/>
</dbReference>
<dbReference type="PANTHER" id="PTHR11117">
    <property type="entry name" value="SUCCINYL-COA LIGASE SUBUNIT ALPHA"/>
    <property type="match status" value="1"/>
</dbReference>
<dbReference type="GO" id="GO:0009361">
    <property type="term" value="C:succinate-CoA ligase complex (ADP-forming)"/>
    <property type="evidence" value="ECO:0007669"/>
    <property type="project" value="TreeGrafter"/>
</dbReference>
<dbReference type="AlphaFoldDB" id="A0A1X7MR61"/>
<dbReference type="Pfam" id="PF00549">
    <property type="entry name" value="Ligase_CoA"/>
    <property type="match status" value="1"/>
</dbReference>
<feature type="domain" description="ATP-citrate synthase/succinyl-CoA ligase C-terminal" evidence="1">
    <location>
        <begin position="350"/>
        <end position="510"/>
    </location>
</feature>
<dbReference type="STRING" id="1073423.SAMN04488700_0182"/>
<dbReference type="SUPFAM" id="SSF52210">
    <property type="entry name" value="Succinyl-CoA synthetase domains"/>
    <property type="match status" value="2"/>
</dbReference>
<keyword evidence="4" id="KW-1185">Reference proteome</keyword>
<dbReference type="GO" id="GO:0005829">
    <property type="term" value="C:cytosol"/>
    <property type="evidence" value="ECO:0007669"/>
    <property type="project" value="TreeGrafter"/>
</dbReference>
<dbReference type="InterPro" id="IPR003781">
    <property type="entry name" value="CoA-bd"/>
</dbReference>
<sequence>MVSKVMIEKNAYHDSVTLMSLSASISKLDGVKQAVVSMATQMNKELLENIGLLTEEASSASENDLILAIEADTEENMEDVFGKIEEELNAKKGGKKKNGETSTENTEEALNLLPEANLAIISVPGNYAAREARKALNKDLNVMIFSDNVTIEEEKELKELGKEKGLFVMGPDCGTAIINNVGLCFANKVRQGNIGLVGASGTGLQEVSVQIDRLGEGISQAIGVGGRDLQEPIGGIMMLEGMKALENDGNTKVIVLISKPPAASVQDKIMEQIKAMKKPVVVCFLDGDAKEVEKVGATFAGTLRQGAVLAVKALGSSDKDLSNEISDKQNEWIKNQKEELTASQKYIRGLFCGGTLTSEALTVIRPHVDEIKSNVAKRANEKLVDVHASQGNTLVDLGDDEFTQGKPHPMIEPSLRNERIIEEAKDPATAVLLLDFELGYGSHEDPVGVTFEALEEAQKIAKENGRHLPIIAYICGTRTDKQDYSEQARKLEELNICIADSNEQAAELAIKLI</sequence>
<dbReference type="GO" id="GO:0004776">
    <property type="term" value="F:succinate-CoA ligase (GDP-forming) activity"/>
    <property type="evidence" value="ECO:0007669"/>
    <property type="project" value="TreeGrafter"/>
</dbReference>
<evidence type="ECO:0000313" key="4">
    <source>
        <dbReference type="Proteomes" id="UP000193435"/>
    </source>
</evidence>
<gene>
    <name evidence="3" type="ORF">SAMN04488700_0182</name>
</gene>
<dbReference type="PANTHER" id="PTHR11117:SF24">
    <property type="entry name" value="PROTEIN FDRA"/>
    <property type="match status" value="1"/>
</dbReference>
<dbReference type="Gene3D" id="3.40.50.261">
    <property type="entry name" value="Succinyl-CoA synthetase domains"/>
    <property type="match status" value="2"/>
</dbReference>
<proteinExistence type="predicted"/>
<organism evidence="3 4">
    <name type="scientific">Carnobacterium iners</name>
    <dbReference type="NCBI Taxonomy" id="1073423"/>
    <lineage>
        <taxon>Bacteria</taxon>
        <taxon>Bacillati</taxon>
        <taxon>Bacillota</taxon>
        <taxon>Bacilli</taxon>
        <taxon>Lactobacillales</taxon>
        <taxon>Carnobacteriaceae</taxon>
        <taxon>Carnobacterium</taxon>
    </lineage>
</organism>
<evidence type="ECO:0000313" key="3">
    <source>
        <dbReference type="EMBL" id="SMH26526.1"/>
    </source>
</evidence>